<dbReference type="AlphaFoldDB" id="A0A9X1FRJ5"/>
<comment type="similarity">
    <text evidence="1">Belongs to the short-chain dehydrogenases/reductases (SDR) family.</text>
</comment>
<keyword evidence="2" id="KW-0560">Oxidoreductase</keyword>
<evidence type="ECO:0000256" key="1">
    <source>
        <dbReference type="ARBA" id="ARBA00006484"/>
    </source>
</evidence>
<evidence type="ECO:0000256" key="2">
    <source>
        <dbReference type="ARBA" id="ARBA00023002"/>
    </source>
</evidence>
<dbReference type="PROSITE" id="PS00061">
    <property type="entry name" value="ADH_SHORT"/>
    <property type="match status" value="1"/>
</dbReference>
<name>A0A9X1FRJ5_9RHOB</name>
<protein>
    <submittedName>
        <fullName evidence="4">SDR family oxidoreductase</fullName>
    </submittedName>
</protein>
<dbReference type="InterPro" id="IPR002347">
    <property type="entry name" value="SDR_fam"/>
</dbReference>
<evidence type="ECO:0000256" key="3">
    <source>
        <dbReference type="ARBA" id="ARBA00023027"/>
    </source>
</evidence>
<gene>
    <name evidence="4" type="ORF">KX928_01635</name>
</gene>
<evidence type="ECO:0000313" key="4">
    <source>
        <dbReference type="EMBL" id="MBW4706476.1"/>
    </source>
</evidence>
<dbReference type="Proteomes" id="UP001138661">
    <property type="component" value="Unassembled WGS sequence"/>
</dbReference>
<proteinExistence type="inferred from homology"/>
<dbReference type="PANTHER" id="PTHR43477">
    <property type="entry name" value="DIHYDROANTICAPSIN 7-DEHYDROGENASE"/>
    <property type="match status" value="1"/>
</dbReference>
<keyword evidence="5" id="KW-1185">Reference proteome</keyword>
<comment type="caution">
    <text evidence="4">The sequence shown here is derived from an EMBL/GenBank/DDBJ whole genome shotgun (WGS) entry which is preliminary data.</text>
</comment>
<dbReference type="FunFam" id="3.40.50.720:FF:000084">
    <property type="entry name" value="Short-chain dehydrogenase reductase"/>
    <property type="match status" value="1"/>
</dbReference>
<keyword evidence="3" id="KW-0520">NAD</keyword>
<organism evidence="4 5">
    <name type="scientific">Roseobacter insulae</name>
    <dbReference type="NCBI Taxonomy" id="2859783"/>
    <lineage>
        <taxon>Bacteria</taxon>
        <taxon>Pseudomonadati</taxon>
        <taxon>Pseudomonadota</taxon>
        <taxon>Alphaproteobacteria</taxon>
        <taxon>Rhodobacterales</taxon>
        <taxon>Roseobacteraceae</taxon>
        <taxon>Roseobacter</taxon>
    </lineage>
</organism>
<dbReference type="RefSeq" id="WP_219498135.1">
    <property type="nucleotide sequence ID" value="NZ_JAHXDN010000001.1"/>
</dbReference>
<dbReference type="GO" id="GO:0016491">
    <property type="term" value="F:oxidoreductase activity"/>
    <property type="evidence" value="ECO:0007669"/>
    <property type="project" value="UniProtKB-KW"/>
</dbReference>
<reference evidence="4" key="1">
    <citation type="submission" date="2021-07" db="EMBL/GenBank/DDBJ databases">
        <title>Roseobacter insulae sp. nov., isolated from a tidal flat.</title>
        <authorList>
            <person name="Park S."/>
            <person name="Yoon J.-H."/>
        </authorList>
    </citation>
    <scope>NUCLEOTIDE SEQUENCE</scope>
    <source>
        <strain evidence="4">YSTF-M11</strain>
    </source>
</reference>
<dbReference type="Pfam" id="PF13561">
    <property type="entry name" value="adh_short_C2"/>
    <property type="match status" value="1"/>
</dbReference>
<evidence type="ECO:0000313" key="5">
    <source>
        <dbReference type="Proteomes" id="UP001138661"/>
    </source>
</evidence>
<dbReference type="PANTHER" id="PTHR43477:SF4">
    <property type="entry name" value="DEHYDROGENASE_REDUCTASE SDR FAMILY MEMBER 6"/>
    <property type="match status" value="1"/>
</dbReference>
<dbReference type="InterPro" id="IPR020904">
    <property type="entry name" value="Sc_DH/Rdtase_CS"/>
</dbReference>
<accession>A0A9X1FRJ5</accession>
<dbReference type="InterPro" id="IPR051122">
    <property type="entry name" value="SDR_DHRS6-like"/>
</dbReference>
<dbReference type="EMBL" id="JAHXDN010000001">
    <property type="protein sequence ID" value="MBW4706476.1"/>
    <property type="molecule type" value="Genomic_DNA"/>
</dbReference>
<sequence>MPGQRLTGKRALVTAAGQGIGRASALAMAAAGAKVFATDINAETLSTIRDANHENIEIFELDARSDDSVAAGIAQANPDILFNCAGFVHHGTVLDATDDEWDFAFDLNVKSMWRTIRAALPGMVERRSGSIINMSSACSSVIGAPNRFIYGTTKAAVIGLTKSVAVDYVATGVRCNCICPGTVESPSWHDRVDALGKQLGSKEEALKQFVSRQPMGRVATAEEIAALVVYLASDESAFTTGHPHIIDGGWSGQ</sequence>